<dbReference type="OrthoDB" id="515799at2759"/>
<keyword evidence="2" id="KW-1185">Reference proteome</keyword>
<sequence>MKTRSAPVEAPNIAAIVKARHHARVPCPISESVVVGQQSFATPCGPLDGTDTSTMNLMGAPGVLLGVQTACDEAKAGQEEKRSRTGTRGTFAF</sequence>
<proteinExistence type="predicted"/>
<evidence type="ECO:0000313" key="1">
    <source>
        <dbReference type="EMBL" id="KAA0194772.1"/>
    </source>
</evidence>
<organism evidence="1 2">
    <name type="scientific">Fasciolopsis buskii</name>
    <dbReference type="NCBI Taxonomy" id="27845"/>
    <lineage>
        <taxon>Eukaryota</taxon>
        <taxon>Metazoa</taxon>
        <taxon>Spiralia</taxon>
        <taxon>Lophotrochozoa</taxon>
        <taxon>Platyhelminthes</taxon>
        <taxon>Trematoda</taxon>
        <taxon>Digenea</taxon>
        <taxon>Plagiorchiida</taxon>
        <taxon>Echinostomata</taxon>
        <taxon>Echinostomatoidea</taxon>
        <taxon>Fasciolidae</taxon>
        <taxon>Fasciolopsis</taxon>
    </lineage>
</organism>
<accession>A0A8E0VHZ6</accession>
<dbReference type="Proteomes" id="UP000728185">
    <property type="component" value="Unassembled WGS sequence"/>
</dbReference>
<dbReference type="AlphaFoldDB" id="A0A8E0VHZ6"/>
<protein>
    <submittedName>
        <fullName evidence="1">Uncharacterized protein</fullName>
    </submittedName>
</protein>
<reference evidence="1" key="1">
    <citation type="submission" date="2019-05" db="EMBL/GenBank/DDBJ databases">
        <title>Annotation for the trematode Fasciolopsis buski.</title>
        <authorList>
            <person name="Choi Y.-J."/>
        </authorList>
    </citation>
    <scope>NUCLEOTIDE SEQUENCE</scope>
    <source>
        <strain evidence="1">HT</strain>
        <tissue evidence="1">Whole worm</tissue>
    </source>
</reference>
<dbReference type="EMBL" id="LUCM01004123">
    <property type="protein sequence ID" value="KAA0194772.1"/>
    <property type="molecule type" value="Genomic_DNA"/>
</dbReference>
<evidence type="ECO:0000313" key="2">
    <source>
        <dbReference type="Proteomes" id="UP000728185"/>
    </source>
</evidence>
<comment type="caution">
    <text evidence="1">The sequence shown here is derived from an EMBL/GenBank/DDBJ whole genome shotgun (WGS) entry which is preliminary data.</text>
</comment>
<gene>
    <name evidence="1" type="ORF">FBUS_10089</name>
</gene>
<name>A0A8E0VHZ6_9TREM</name>